<keyword evidence="4 6" id="KW-1133">Transmembrane helix</keyword>
<dbReference type="InterPro" id="IPR027379">
    <property type="entry name" value="CLS_N"/>
</dbReference>
<keyword evidence="2" id="KW-1003">Cell membrane</keyword>
<accession>A0A1I2Q9J0</accession>
<evidence type="ECO:0000256" key="5">
    <source>
        <dbReference type="ARBA" id="ARBA00023136"/>
    </source>
</evidence>
<evidence type="ECO:0000256" key="1">
    <source>
        <dbReference type="ARBA" id="ARBA00004651"/>
    </source>
</evidence>
<dbReference type="Pfam" id="PF13396">
    <property type="entry name" value="PLDc_N"/>
    <property type="match status" value="1"/>
</dbReference>
<comment type="subcellular location">
    <subcellularLocation>
        <location evidence="1">Cell membrane</location>
        <topology evidence="1">Multi-pass membrane protein</topology>
    </subcellularLocation>
</comment>
<evidence type="ECO:0000313" key="9">
    <source>
        <dbReference type="Proteomes" id="UP000199642"/>
    </source>
</evidence>
<keyword evidence="3 6" id="KW-0812">Transmembrane</keyword>
<name>A0A1I2Q9J0_9BACT</name>
<protein>
    <submittedName>
        <fullName evidence="8">Phospholipase_D-nuclease N-terminal</fullName>
    </submittedName>
</protein>
<evidence type="ECO:0000256" key="4">
    <source>
        <dbReference type="ARBA" id="ARBA00022989"/>
    </source>
</evidence>
<evidence type="ECO:0000256" key="6">
    <source>
        <dbReference type="SAM" id="Phobius"/>
    </source>
</evidence>
<dbReference type="GO" id="GO:0005886">
    <property type="term" value="C:plasma membrane"/>
    <property type="evidence" value="ECO:0007669"/>
    <property type="project" value="UniProtKB-SubCell"/>
</dbReference>
<proteinExistence type="predicted"/>
<feature type="transmembrane region" description="Helical" evidence="6">
    <location>
        <begin position="12"/>
        <end position="32"/>
    </location>
</feature>
<evidence type="ECO:0000256" key="2">
    <source>
        <dbReference type="ARBA" id="ARBA00022475"/>
    </source>
</evidence>
<keyword evidence="5 6" id="KW-0472">Membrane</keyword>
<gene>
    <name evidence="8" type="ORF">SAMN04487988_102178</name>
</gene>
<keyword evidence="9" id="KW-1185">Reference proteome</keyword>
<feature type="transmembrane region" description="Helical" evidence="6">
    <location>
        <begin position="47"/>
        <end position="64"/>
    </location>
</feature>
<evidence type="ECO:0000313" key="8">
    <source>
        <dbReference type="EMBL" id="SFG25042.1"/>
    </source>
</evidence>
<sequence>MELISPGSLSTGLWIWQLSMLVYLGFWVYALIDVLRNEFRGAHERLMWILIILFAPIIGTFLYLSMGRRARKRRDFKPDFHSKNQ</sequence>
<evidence type="ECO:0000256" key="3">
    <source>
        <dbReference type="ARBA" id="ARBA00022692"/>
    </source>
</evidence>
<dbReference type="AlphaFoldDB" id="A0A1I2Q9J0"/>
<dbReference type="STRING" id="435880.SAMN04487988_102178"/>
<dbReference type="Proteomes" id="UP000199642">
    <property type="component" value="Unassembled WGS sequence"/>
</dbReference>
<reference evidence="9" key="1">
    <citation type="submission" date="2016-10" db="EMBL/GenBank/DDBJ databases">
        <authorList>
            <person name="Varghese N."/>
            <person name="Submissions S."/>
        </authorList>
    </citation>
    <scope>NUCLEOTIDE SEQUENCE [LARGE SCALE GENOMIC DNA]</scope>
    <source>
        <strain evidence="9">DSM 19315</strain>
    </source>
</reference>
<dbReference type="RefSeq" id="WP_092788939.1">
    <property type="nucleotide sequence ID" value="NZ_FOPC01000002.1"/>
</dbReference>
<dbReference type="EMBL" id="FOPC01000002">
    <property type="protein sequence ID" value="SFG25042.1"/>
    <property type="molecule type" value="Genomic_DNA"/>
</dbReference>
<feature type="domain" description="Cardiolipin synthase N-terminal" evidence="7">
    <location>
        <begin position="26"/>
        <end position="68"/>
    </location>
</feature>
<dbReference type="OrthoDB" id="826720at2"/>
<evidence type="ECO:0000259" key="7">
    <source>
        <dbReference type="Pfam" id="PF13396"/>
    </source>
</evidence>
<organism evidence="8 9">
    <name type="scientific">Algoriphagus hitonicola</name>
    <dbReference type="NCBI Taxonomy" id="435880"/>
    <lineage>
        <taxon>Bacteria</taxon>
        <taxon>Pseudomonadati</taxon>
        <taxon>Bacteroidota</taxon>
        <taxon>Cytophagia</taxon>
        <taxon>Cytophagales</taxon>
        <taxon>Cyclobacteriaceae</taxon>
        <taxon>Algoriphagus</taxon>
    </lineage>
</organism>